<evidence type="ECO:0000256" key="2">
    <source>
        <dbReference type="SAM" id="MobiDB-lite"/>
    </source>
</evidence>
<dbReference type="PANTHER" id="PTHR15503">
    <property type="entry name" value="LDOC1 RELATED"/>
    <property type="match status" value="1"/>
</dbReference>
<dbReference type="InterPro" id="IPR032567">
    <property type="entry name" value="RTL1-rel"/>
</dbReference>
<organism evidence="4 5">
    <name type="scientific">Labeo rohita</name>
    <name type="common">Indian major carp</name>
    <name type="synonym">Cyprinus rohita</name>
    <dbReference type="NCBI Taxonomy" id="84645"/>
    <lineage>
        <taxon>Eukaryota</taxon>
        <taxon>Metazoa</taxon>
        <taxon>Chordata</taxon>
        <taxon>Craniata</taxon>
        <taxon>Vertebrata</taxon>
        <taxon>Euteleostomi</taxon>
        <taxon>Actinopterygii</taxon>
        <taxon>Neopterygii</taxon>
        <taxon>Teleostei</taxon>
        <taxon>Ostariophysi</taxon>
        <taxon>Cypriniformes</taxon>
        <taxon>Cyprinidae</taxon>
        <taxon>Labeoninae</taxon>
        <taxon>Labeonini</taxon>
        <taxon>Labeo</taxon>
    </lineage>
</organism>
<dbReference type="Gene3D" id="4.10.60.10">
    <property type="entry name" value="Zinc finger, CCHC-type"/>
    <property type="match status" value="1"/>
</dbReference>
<dbReference type="EMBL" id="JACTAM010000014">
    <property type="protein sequence ID" value="KAI2656673.1"/>
    <property type="molecule type" value="Genomic_DNA"/>
</dbReference>
<accession>A0ABQ8M1B0</accession>
<dbReference type="InterPro" id="IPR001878">
    <property type="entry name" value="Znf_CCHC"/>
</dbReference>
<feature type="region of interest" description="Disordered" evidence="2">
    <location>
        <begin position="1"/>
        <end position="21"/>
    </location>
</feature>
<dbReference type="Gene3D" id="3.10.10.10">
    <property type="entry name" value="HIV Type 1 Reverse Transcriptase, subunit A, domain 1"/>
    <property type="match status" value="1"/>
</dbReference>
<keyword evidence="5" id="KW-1185">Reference proteome</keyword>
<dbReference type="SUPFAM" id="SSF57756">
    <property type="entry name" value="Retrovirus zinc finger-like domains"/>
    <property type="match status" value="1"/>
</dbReference>
<feature type="compositionally biased region" description="Polar residues" evidence="2">
    <location>
        <begin position="77"/>
        <end position="86"/>
    </location>
</feature>
<evidence type="ECO:0000256" key="1">
    <source>
        <dbReference type="PROSITE-ProRule" id="PRU00047"/>
    </source>
</evidence>
<sequence>MDPHASDPSLQKTSPSEDPAAVYHLSTEVSAQAAMLATHQQQLQRLTSLTEELVRTLQSLRVTEANVRPAEPPQPPAASNQSTTSPRLAFPEKFDGSPEKCKGFLRRPRIMLSHFAHSLHKLAGQRILSNCFIARGLPQNYSPNLVCCDEDKTLDVFIDLSIRIDNLVCSRRPPHQSPMSSQSATAVPDSDPMQIGFTHLTAEERERRIRQHLCLYCGQPGHLRVSCPTRPPNRKTSAESSMAALDGRPLGEGHVKFIIDDLVLQTGALHTETLRLFTINSPRNPIILGLPWLEKHNPRISWTSRQILQCILAEAFSKTKATKLPPHRANDCAIDLIPGSVPPKGRIFPLSQPESEAMRAYTEEELAKGFIRPSTSPASVGFFFIKNKDGGLRPCIDYRGLNEITIKFRYPLPLVPFQCCLQL</sequence>
<evidence type="ECO:0000313" key="4">
    <source>
        <dbReference type="EMBL" id="KAI2656673.1"/>
    </source>
</evidence>
<evidence type="ECO:0000313" key="5">
    <source>
        <dbReference type="Proteomes" id="UP000830375"/>
    </source>
</evidence>
<name>A0ABQ8M1B0_LABRO</name>
<dbReference type="PROSITE" id="PS50158">
    <property type="entry name" value="ZF_CCHC"/>
    <property type="match status" value="1"/>
</dbReference>
<dbReference type="SUPFAM" id="SSF56672">
    <property type="entry name" value="DNA/RNA polymerases"/>
    <property type="match status" value="1"/>
</dbReference>
<evidence type="ECO:0000259" key="3">
    <source>
        <dbReference type="PROSITE" id="PS50158"/>
    </source>
</evidence>
<comment type="caution">
    <text evidence="4">The sequence shown here is derived from an EMBL/GenBank/DDBJ whole genome shotgun (WGS) entry which is preliminary data.</text>
</comment>
<dbReference type="InterPro" id="IPR036875">
    <property type="entry name" value="Znf_CCHC_sf"/>
</dbReference>
<proteinExistence type="predicted"/>
<keyword evidence="1" id="KW-0863">Zinc-finger</keyword>
<feature type="region of interest" description="Disordered" evidence="2">
    <location>
        <begin position="64"/>
        <end position="92"/>
    </location>
</feature>
<keyword evidence="1" id="KW-0862">Zinc</keyword>
<feature type="domain" description="CCHC-type" evidence="3">
    <location>
        <begin position="214"/>
        <end position="228"/>
    </location>
</feature>
<protein>
    <submittedName>
        <fullName evidence="4">Retrotransposon-derived protein PEG10</fullName>
    </submittedName>
</protein>
<dbReference type="InterPro" id="IPR043502">
    <property type="entry name" value="DNA/RNA_pol_sf"/>
</dbReference>
<keyword evidence="1" id="KW-0479">Metal-binding</keyword>
<dbReference type="Proteomes" id="UP000830375">
    <property type="component" value="Unassembled WGS sequence"/>
</dbReference>
<reference evidence="4 5" key="1">
    <citation type="submission" date="2022-01" db="EMBL/GenBank/DDBJ databases">
        <title>A high-quality chromosome-level genome assembly of rohu carp, Labeo rohita.</title>
        <authorList>
            <person name="Arick M.A. II"/>
            <person name="Hsu C.-Y."/>
            <person name="Magbanua Z."/>
            <person name="Pechanova O."/>
            <person name="Grover C."/>
            <person name="Miller E."/>
            <person name="Thrash A."/>
            <person name="Ezzel L."/>
            <person name="Alam S."/>
            <person name="Benzie J."/>
            <person name="Hamilton M."/>
            <person name="Karsi A."/>
            <person name="Lawrence M.L."/>
            <person name="Peterson D.G."/>
        </authorList>
    </citation>
    <scope>NUCLEOTIDE SEQUENCE [LARGE SCALE GENOMIC DNA]</scope>
    <source>
        <strain evidence="5">BAU-BD-2019</strain>
        <tissue evidence="4">Blood</tissue>
    </source>
</reference>
<gene>
    <name evidence="4" type="ORF">H4Q32_020650</name>
</gene>
<dbReference type="PANTHER" id="PTHR15503:SF22">
    <property type="entry name" value="TRANSPOSON TY3-I GAG POLYPROTEIN"/>
    <property type="match status" value="1"/>
</dbReference>